<dbReference type="Proteomes" id="UP000595053">
    <property type="component" value="Chromosome"/>
</dbReference>
<dbReference type="SMART" id="SM00421">
    <property type="entry name" value="HTH_LUXR"/>
    <property type="match status" value="1"/>
</dbReference>
<dbReference type="PROSITE" id="PS50043">
    <property type="entry name" value="HTH_LUXR_2"/>
    <property type="match status" value="1"/>
</dbReference>
<dbReference type="InterPro" id="IPR016032">
    <property type="entry name" value="Sig_transdc_resp-reg_C-effctor"/>
</dbReference>
<keyword evidence="4" id="KW-0547">Nucleotide-binding</keyword>
<dbReference type="PROSITE" id="PS50893">
    <property type="entry name" value="ABC_TRANSPORTER_2"/>
    <property type="match status" value="1"/>
</dbReference>
<evidence type="ECO:0000313" key="5">
    <source>
        <dbReference type="Proteomes" id="UP000595053"/>
    </source>
</evidence>
<name>A0A7M1QV83_9ACTO</name>
<keyword evidence="5" id="KW-1185">Reference proteome</keyword>
<dbReference type="InterPro" id="IPR039420">
    <property type="entry name" value="WalR-like"/>
</dbReference>
<dbReference type="Gene3D" id="1.10.10.10">
    <property type="entry name" value="Winged helix-like DNA-binding domain superfamily/Winged helix DNA-binding domain"/>
    <property type="match status" value="1"/>
</dbReference>
<dbReference type="InterPro" id="IPR011006">
    <property type="entry name" value="CheY-like_superfamily"/>
</dbReference>
<dbReference type="Pfam" id="PF00196">
    <property type="entry name" value="GerE"/>
    <property type="match status" value="1"/>
</dbReference>
<dbReference type="SUPFAM" id="SSF46894">
    <property type="entry name" value="C-terminal effector domain of the bipartite response regulators"/>
    <property type="match status" value="1"/>
</dbReference>
<dbReference type="PANTHER" id="PTHR43214:SF42">
    <property type="entry name" value="TRANSCRIPTIONAL REGULATORY PROTEIN DESR"/>
    <property type="match status" value="1"/>
</dbReference>
<dbReference type="EMBL" id="CP063213">
    <property type="protein sequence ID" value="QOR45711.1"/>
    <property type="molecule type" value="Genomic_DNA"/>
</dbReference>
<dbReference type="GO" id="GO:0003677">
    <property type="term" value="F:DNA binding"/>
    <property type="evidence" value="ECO:0007669"/>
    <property type="project" value="UniProtKB-KW"/>
</dbReference>
<dbReference type="SUPFAM" id="SSF52172">
    <property type="entry name" value="CheY-like"/>
    <property type="match status" value="1"/>
</dbReference>
<protein>
    <submittedName>
        <fullName evidence="4">ATP-binding cassette domain-containing protein</fullName>
    </submittedName>
</protein>
<dbReference type="GO" id="GO:0016887">
    <property type="term" value="F:ATP hydrolysis activity"/>
    <property type="evidence" value="ECO:0007669"/>
    <property type="project" value="InterPro"/>
</dbReference>
<feature type="domain" description="ABC transporter" evidence="3">
    <location>
        <begin position="4"/>
        <end position="224"/>
    </location>
</feature>
<sequence length="230" mass="23915">MNAIAARGLTKRFGQLSAVAGIDLTIGVGEVVALLGPNGAGKTTALDMILGLTMPTSGELNVLGTTPTQAIRAGRISALLQTGGLLADMTVRETVTYIAAAYPEVACLIVTTFGRPGYLQRALEAGARGFVVKETPAEQLADVVRAVHAGQRVIDPALATEALFSGANPLTEREREILRLALDGGTVADIAARVYLSEGTVRNHLSAAIGKMGVRTRAEAARAARDLGWL</sequence>
<keyword evidence="4" id="KW-0067">ATP-binding</keyword>
<gene>
    <name evidence="4" type="ORF">INS88_00270</name>
</gene>
<evidence type="ECO:0000256" key="1">
    <source>
        <dbReference type="ARBA" id="ARBA00023125"/>
    </source>
</evidence>
<keyword evidence="1" id="KW-0238">DNA-binding</keyword>
<feature type="domain" description="HTH luxR-type" evidence="2">
    <location>
        <begin position="163"/>
        <end position="228"/>
    </location>
</feature>
<dbReference type="SUPFAM" id="SSF52540">
    <property type="entry name" value="P-loop containing nucleoside triphosphate hydrolases"/>
    <property type="match status" value="1"/>
</dbReference>
<dbReference type="GO" id="GO:0005524">
    <property type="term" value="F:ATP binding"/>
    <property type="evidence" value="ECO:0007669"/>
    <property type="project" value="UniProtKB-KW"/>
</dbReference>
<dbReference type="Gene3D" id="3.40.50.300">
    <property type="entry name" value="P-loop containing nucleotide triphosphate hydrolases"/>
    <property type="match status" value="1"/>
</dbReference>
<accession>A0A7M1QV83</accession>
<dbReference type="Pfam" id="PF00005">
    <property type="entry name" value="ABC_tran"/>
    <property type="match status" value="1"/>
</dbReference>
<dbReference type="PANTHER" id="PTHR43214">
    <property type="entry name" value="TWO-COMPONENT RESPONSE REGULATOR"/>
    <property type="match status" value="1"/>
</dbReference>
<dbReference type="RefSeq" id="WP_197551211.1">
    <property type="nucleotide sequence ID" value="NZ_CP063213.1"/>
</dbReference>
<evidence type="ECO:0000259" key="3">
    <source>
        <dbReference type="PROSITE" id="PS50893"/>
    </source>
</evidence>
<dbReference type="InterPro" id="IPR027417">
    <property type="entry name" value="P-loop_NTPase"/>
</dbReference>
<dbReference type="PROSITE" id="PS00622">
    <property type="entry name" value="HTH_LUXR_1"/>
    <property type="match status" value="1"/>
</dbReference>
<dbReference type="PRINTS" id="PR00038">
    <property type="entry name" value="HTHLUXR"/>
</dbReference>
<dbReference type="GO" id="GO:0006355">
    <property type="term" value="P:regulation of DNA-templated transcription"/>
    <property type="evidence" value="ECO:0007669"/>
    <property type="project" value="InterPro"/>
</dbReference>
<dbReference type="InterPro" id="IPR000792">
    <property type="entry name" value="Tscrpt_reg_LuxR_C"/>
</dbReference>
<dbReference type="AlphaFoldDB" id="A0A7M1QV83"/>
<proteinExistence type="predicted"/>
<evidence type="ECO:0000259" key="2">
    <source>
        <dbReference type="PROSITE" id="PS50043"/>
    </source>
</evidence>
<dbReference type="InterPro" id="IPR003439">
    <property type="entry name" value="ABC_transporter-like_ATP-bd"/>
</dbReference>
<evidence type="ECO:0000313" key="4">
    <source>
        <dbReference type="EMBL" id="QOR45711.1"/>
    </source>
</evidence>
<dbReference type="CDD" id="cd06170">
    <property type="entry name" value="LuxR_C_like"/>
    <property type="match status" value="1"/>
</dbReference>
<dbReference type="InterPro" id="IPR036388">
    <property type="entry name" value="WH-like_DNA-bd_sf"/>
</dbReference>
<reference evidence="4 5" key="1">
    <citation type="submission" date="2020-10" db="EMBL/GenBank/DDBJ databases">
        <title>Trueperella pecoris sp. nov. isolated from bovine and porcine specimens.</title>
        <authorList>
            <person name="Schoenecker L."/>
            <person name="Schnydrig P."/>
            <person name="Brodard I."/>
            <person name="Thomann A."/>
            <person name="Hemphill A."/>
            <person name="Rodriguez-Campos S."/>
            <person name="Perreten V."/>
            <person name="Jores J."/>
            <person name="Kittl S."/>
        </authorList>
    </citation>
    <scope>NUCLEOTIDE SEQUENCE [LARGE SCALE GENOMIC DNA]</scope>
    <source>
        <strain evidence="4 5">15A0121</strain>
    </source>
</reference>
<organism evidence="4 5">
    <name type="scientific">Trueperella pecoris</name>
    <dbReference type="NCBI Taxonomy" id="2733571"/>
    <lineage>
        <taxon>Bacteria</taxon>
        <taxon>Bacillati</taxon>
        <taxon>Actinomycetota</taxon>
        <taxon>Actinomycetes</taxon>
        <taxon>Actinomycetales</taxon>
        <taxon>Actinomycetaceae</taxon>
        <taxon>Trueperella</taxon>
    </lineage>
</organism>